<feature type="region of interest" description="Disordered" evidence="1">
    <location>
        <begin position="34"/>
        <end position="97"/>
    </location>
</feature>
<dbReference type="AlphaFoldDB" id="A0A2T9JDQ4"/>
<evidence type="ECO:0000313" key="2">
    <source>
        <dbReference type="EMBL" id="PVM81060.1"/>
    </source>
</evidence>
<feature type="compositionally biased region" description="Basic and acidic residues" evidence="1">
    <location>
        <begin position="35"/>
        <end position="45"/>
    </location>
</feature>
<dbReference type="EMBL" id="QDKP01000040">
    <property type="protein sequence ID" value="PVM81060.1"/>
    <property type="molecule type" value="Genomic_DNA"/>
</dbReference>
<organism evidence="2 3">
    <name type="scientific">Caulobacter radicis</name>
    <dbReference type="NCBI Taxonomy" id="2172650"/>
    <lineage>
        <taxon>Bacteria</taxon>
        <taxon>Pseudomonadati</taxon>
        <taxon>Pseudomonadota</taxon>
        <taxon>Alphaproteobacteria</taxon>
        <taxon>Caulobacterales</taxon>
        <taxon>Caulobacteraceae</taxon>
        <taxon>Caulobacter</taxon>
    </lineage>
</organism>
<feature type="compositionally biased region" description="Low complexity" evidence="1">
    <location>
        <begin position="52"/>
        <end position="96"/>
    </location>
</feature>
<sequence length="204" mass="21992">MAVPAGVAANLVLIGLLTLVERASPPAQAPPMLFEIDRLEDEPRPTPRRAPARTPSSARSREASSQAPSDAGANAPSGEGEAAPAAGPAAQAIDPAWTLDPKAVDRWKLTEGNPDFRWGRYHRACKGLSSEHLTDEEKDRCWGGFAARIPKENAQPGPRKPPKFVPRGLPPPPPPHAEEARKQARCRAYRDGRASQPRLRDGLC</sequence>
<name>A0A2T9JDQ4_9CAUL</name>
<keyword evidence="3" id="KW-1185">Reference proteome</keyword>
<comment type="caution">
    <text evidence="2">The sequence shown here is derived from an EMBL/GenBank/DDBJ whole genome shotgun (WGS) entry which is preliminary data.</text>
</comment>
<feature type="compositionally biased region" description="Basic and acidic residues" evidence="1">
    <location>
        <begin position="176"/>
        <end position="204"/>
    </location>
</feature>
<evidence type="ECO:0000313" key="3">
    <source>
        <dbReference type="Proteomes" id="UP000244913"/>
    </source>
</evidence>
<protein>
    <submittedName>
        <fullName evidence="2">Uncharacterized protein</fullName>
    </submittedName>
</protein>
<gene>
    <name evidence="2" type="ORF">DDF65_14165</name>
</gene>
<feature type="region of interest" description="Disordered" evidence="1">
    <location>
        <begin position="147"/>
        <end position="204"/>
    </location>
</feature>
<evidence type="ECO:0000256" key="1">
    <source>
        <dbReference type="SAM" id="MobiDB-lite"/>
    </source>
</evidence>
<dbReference type="Proteomes" id="UP000244913">
    <property type="component" value="Unassembled WGS sequence"/>
</dbReference>
<reference evidence="2 3" key="1">
    <citation type="submission" date="2018-04" db="EMBL/GenBank/DDBJ databases">
        <title>The genome sequence of Caulobacter sp. 736.</title>
        <authorList>
            <person name="Gao J."/>
            <person name="Sun J."/>
        </authorList>
    </citation>
    <scope>NUCLEOTIDE SEQUENCE [LARGE SCALE GENOMIC DNA]</scope>
    <source>
        <strain evidence="2 3">736</strain>
    </source>
</reference>
<proteinExistence type="predicted"/>
<accession>A0A2T9JDQ4</accession>
<dbReference type="RefSeq" id="WP_116568186.1">
    <property type="nucleotide sequence ID" value="NZ_QDKP01000040.1"/>
</dbReference>